<accession>A0A8J6F549</accession>
<dbReference type="Proteomes" id="UP000770717">
    <property type="component" value="Unassembled WGS sequence"/>
</dbReference>
<evidence type="ECO:0000313" key="1">
    <source>
        <dbReference type="EMBL" id="KAG9480525.1"/>
    </source>
</evidence>
<evidence type="ECO:0000313" key="2">
    <source>
        <dbReference type="Proteomes" id="UP000770717"/>
    </source>
</evidence>
<name>A0A8J6F549_ELECQ</name>
<keyword evidence="2" id="KW-1185">Reference proteome</keyword>
<dbReference type="EMBL" id="WNTK01000007">
    <property type="protein sequence ID" value="KAG9480525.1"/>
    <property type="molecule type" value="Genomic_DNA"/>
</dbReference>
<organism evidence="1 2">
    <name type="scientific">Eleutherodactylus coqui</name>
    <name type="common">Puerto Rican coqui</name>
    <dbReference type="NCBI Taxonomy" id="57060"/>
    <lineage>
        <taxon>Eukaryota</taxon>
        <taxon>Metazoa</taxon>
        <taxon>Chordata</taxon>
        <taxon>Craniata</taxon>
        <taxon>Vertebrata</taxon>
        <taxon>Euteleostomi</taxon>
        <taxon>Amphibia</taxon>
        <taxon>Batrachia</taxon>
        <taxon>Anura</taxon>
        <taxon>Neobatrachia</taxon>
        <taxon>Hyloidea</taxon>
        <taxon>Eleutherodactylidae</taxon>
        <taxon>Eleutherodactylinae</taxon>
        <taxon>Eleutherodactylus</taxon>
        <taxon>Eleutherodactylus</taxon>
    </lineage>
</organism>
<gene>
    <name evidence="1" type="ORF">GDO78_012147</name>
</gene>
<comment type="caution">
    <text evidence="1">The sequence shown here is derived from an EMBL/GenBank/DDBJ whole genome shotgun (WGS) entry which is preliminary data.</text>
</comment>
<reference evidence="1" key="1">
    <citation type="thesis" date="2020" institute="ProQuest LLC" country="789 East Eisenhower Parkway, Ann Arbor, MI, USA">
        <title>Comparative Genomics and Chromosome Evolution.</title>
        <authorList>
            <person name="Mudd A.B."/>
        </authorList>
    </citation>
    <scope>NUCLEOTIDE SEQUENCE</scope>
    <source>
        <strain evidence="1">HN-11 Male</strain>
        <tissue evidence="1">Kidney and liver</tissue>
    </source>
</reference>
<sequence>MLPSVRVRVHSAPSKQGYINRMAANPTFIASTLQTNPKPKVAFTDPGNAGQAMRRGLQKSPLCGKFLQ</sequence>
<protein>
    <submittedName>
        <fullName evidence="1">Uncharacterized protein</fullName>
    </submittedName>
</protein>
<proteinExistence type="predicted"/>
<dbReference type="AlphaFoldDB" id="A0A8J6F549"/>